<accession>A0A497ZSM6</accession>
<proteinExistence type="predicted"/>
<evidence type="ECO:0000313" key="1">
    <source>
        <dbReference type="EMBL" id="RLK07936.1"/>
    </source>
</evidence>
<dbReference type="Proteomes" id="UP000271700">
    <property type="component" value="Unassembled WGS sequence"/>
</dbReference>
<protein>
    <submittedName>
        <fullName evidence="1">Uncharacterized protein</fullName>
    </submittedName>
</protein>
<dbReference type="AlphaFoldDB" id="A0A497ZSM6"/>
<keyword evidence="2" id="KW-1185">Reference proteome</keyword>
<organism evidence="1 2">
    <name type="scientific">Ruegeria conchae</name>
    <dbReference type="NCBI Taxonomy" id="981384"/>
    <lineage>
        <taxon>Bacteria</taxon>
        <taxon>Pseudomonadati</taxon>
        <taxon>Pseudomonadota</taxon>
        <taxon>Alphaproteobacteria</taxon>
        <taxon>Rhodobacterales</taxon>
        <taxon>Roseobacteraceae</taxon>
        <taxon>Ruegeria</taxon>
    </lineage>
</organism>
<dbReference type="EMBL" id="RCCT01000002">
    <property type="protein sequence ID" value="RLK07936.1"/>
    <property type="molecule type" value="Genomic_DNA"/>
</dbReference>
<reference evidence="1 2" key="1">
    <citation type="submission" date="2018-10" db="EMBL/GenBank/DDBJ databases">
        <title>Genomic Encyclopedia of Archaeal and Bacterial Type Strains, Phase II (KMG-II): from individual species to whole genera.</title>
        <authorList>
            <person name="Goeker M."/>
        </authorList>
    </citation>
    <scope>NUCLEOTIDE SEQUENCE [LARGE SCALE GENOMIC DNA]</scope>
    <source>
        <strain evidence="1 2">DSM 29317</strain>
    </source>
</reference>
<evidence type="ECO:0000313" key="2">
    <source>
        <dbReference type="Proteomes" id="UP000271700"/>
    </source>
</evidence>
<name>A0A497ZSM6_9RHOB</name>
<gene>
    <name evidence="1" type="ORF">CLV75_1600</name>
</gene>
<comment type="caution">
    <text evidence="1">The sequence shown here is derived from an EMBL/GenBank/DDBJ whole genome shotgun (WGS) entry which is preliminary data.</text>
</comment>
<sequence length="105" mass="11807">MRGGLSLNASSALMVASSYTFDSGISGRGIFLNDVPQQIITLGHEVEAIFVLFHHGRPRHLIVYEIVNDRYALSMAHFLGFAFQRQQLVNMPNEVIRSDQLQSRC</sequence>
<dbReference type="RefSeq" id="WP_238528744.1">
    <property type="nucleotide sequence ID" value="NZ_AEYW01000001.1"/>
</dbReference>